<feature type="chain" id="PRO_5007368234" evidence="1">
    <location>
        <begin position="24"/>
        <end position="571"/>
    </location>
</feature>
<name>A0A023Q027_9GAMM</name>
<sequence>MFRIKFKSSLLVTALFTSLACHATTKDAAGTVSSAMISLPDYMFNAKERPAVAHYIGRTAQEIKQAQVQIPHRNYIASCNTHTDSPSMFVSTTVQSTSGDTNSPRLGAVYELKFNPQSGIFENTENQRVLNECIASHGISVSKDCKRVAVVCEKPHGASERDKHVVDLPAQTEGSFVNKNADNHATIDRAMRDLSIRKSRKSPMTLPSLIASNRYYVSRCLDNNPHNTLSVTPYIDTLVNQFGANRRKLKSFSTVVQGNAFKQQDRWQYLLNALPNNEQKAQFLTCVEAMAKNENTEAWLLEWHNEPLSHEYDSYVATKMKSQHLGNVSLNYSEKDQSYAIANVAAVYNHINGTKHKSAQLIVLQRSGETFKIDYDERGWEWNCGKGHVLHIRGYYDPNNDQFGAVCTTDMTDKEFSMAVKPHKKAPKRAHGLLAIKSEANSNKGPGTYLFTVPANNAAFTRGGIHNFVPVRDNYGLSVAVAPKKVAESDLKNFISHLNITPQPDVYSTNCLSKGIFSNCELDYLSALRHKEINIQHYPLLINTKLGWRKTHGQYQRHKNWLIWHANWRCP</sequence>
<reference evidence="2" key="1">
    <citation type="journal article" date="2014" name="Science">
        <title>Marine tubeworm metamorphosis induced by arrays of bacterial phage tail-like structures.</title>
        <authorList>
            <person name="Shikuma N.J."/>
            <person name="Pilhofer M."/>
            <person name="Weiss G.L."/>
            <person name="Hadfield M.G."/>
            <person name="Jensen G.J."/>
            <person name="Newman D.K."/>
        </authorList>
    </citation>
    <scope>NUCLEOTIDE SEQUENCE</scope>
    <source>
        <strain evidence="2">HI1</strain>
    </source>
</reference>
<proteinExistence type="predicted"/>
<keyword evidence="1" id="KW-0732">Signal</keyword>
<evidence type="ECO:0000256" key="1">
    <source>
        <dbReference type="SAM" id="SignalP"/>
    </source>
</evidence>
<organism evidence="2">
    <name type="scientific">Pseudoalteromonas luteoviolacea</name>
    <dbReference type="NCBI Taxonomy" id="43657"/>
    <lineage>
        <taxon>Bacteria</taxon>
        <taxon>Pseudomonadati</taxon>
        <taxon>Pseudomonadota</taxon>
        <taxon>Gammaproteobacteria</taxon>
        <taxon>Alteromonadales</taxon>
        <taxon>Pseudoalteromonadaceae</taxon>
        <taxon>Pseudoalteromonas</taxon>
    </lineage>
</organism>
<evidence type="ECO:0000313" key="2">
    <source>
        <dbReference type="EMBL" id="AHX39853.1"/>
    </source>
</evidence>
<evidence type="ECO:0000313" key="3">
    <source>
        <dbReference type="EMBL" id="KID56104.1"/>
    </source>
</evidence>
<gene>
    <name evidence="3" type="ORF">JF50_17565</name>
</gene>
<dbReference type="AlphaFoldDB" id="A0A023Q027"/>
<feature type="signal peptide" evidence="1">
    <location>
        <begin position="1"/>
        <end position="23"/>
    </location>
</feature>
<dbReference type="RefSeq" id="WP_039610678.1">
    <property type="nucleotide sequence ID" value="NZ_JWIC01000007.1"/>
</dbReference>
<protein>
    <submittedName>
        <fullName evidence="2">Uncharacterized protein</fullName>
    </submittedName>
</protein>
<reference evidence="3 4" key="2">
    <citation type="submission" date="2014-12" db="EMBL/GenBank/DDBJ databases">
        <title>Draft Genome Sequence of Pseudoalteromonas luteoviolacea HI1.</title>
        <authorList>
            <person name="Asahina A.Y."/>
            <person name="Hadfield M.G."/>
        </authorList>
    </citation>
    <scope>NUCLEOTIDE SEQUENCE [LARGE SCALE GENOMIC DNA]</scope>
    <source>
        <strain evidence="3 4">HI1</strain>
    </source>
</reference>
<dbReference type="EMBL" id="JWIC01000007">
    <property type="protein sequence ID" value="KID56104.1"/>
    <property type="molecule type" value="Genomic_DNA"/>
</dbReference>
<dbReference type="EMBL" id="KF724688">
    <property type="protein sequence ID" value="AHX39853.1"/>
    <property type="molecule type" value="Genomic_DNA"/>
</dbReference>
<dbReference type="Proteomes" id="UP000031327">
    <property type="component" value="Unassembled WGS sequence"/>
</dbReference>
<accession>A0A023Q027</accession>
<dbReference type="OrthoDB" id="5711591at2"/>
<evidence type="ECO:0000313" key="4">
    <source>
        <dbReference type="Proteomes" id="UP000031327"/>
    </source>
</evidence>
<dbReference type="PROSITE" id="PS51257">
    <property type="entry name" value="PROKAR_LIPOPROTEIN"/>
    <property type="match status" value="1"/>
</dbReference>